<dbReference type="AlphaFoldDB" id="A0A0C1G2F9"/>
<keyword evidence="2" id="KW-1185">Reference proteome</keyword>
<evidence type="ECO:0000313" key="2">
    <source>
        <dbReference type="Proteomes" id="UP000031246"/>
    </source>
</evidence>
<name>A0A0C1G2F9_9SPHI</name>
<protein>
    <recommendedName>
        <fullName evidence="3">YtxH domain-containing protein</fullName>
    </recommendedName>
</protein>
<reference evidence="1 2" key="1">
    <citation type="submission" date="2014-10" db="EMBL/GenBank/DDBJ databases">
        <title>Pedobacter Kyungheensis.</title>
        <authorList>
            <person name="Anderson B.M."/>
            <person name="Newman J.D."/>
        </authorList>
    </citation>
    <scope>NUCLEOTIDE SEQUENCE [LARGE SCALE GENOMIC DNA]</scope>
    <source>
        <strain evidence="1 2">KACC 16221</strain>
    </source>
</reference>
<proteinExistence type="predicted"/>
<sequence>MGLLKYAILGAAAIYGFKYATRKRSSDGKSMVDDFKVKATQYLDDVNDFGERIRHDYRQTSDLY</sequence>
<dbReference type="Proteomes" id="UP000031246">
    <property type="component" value="Unassembled WGS sequence"/>
</dbReference>
<organism evidence="1 2">
    <name type="scientific">Pedobacter kyungheensis</name>
    <dbReference type="NCBI Taxonomy" id="1069985"/>
    <lineage>
        <taxon>Bacteria</taxon>
        <taxon>Pseudomonadati</taxon>
        <taxon>Bacteroidota</taxon>
        <taxon>Sphingobacteriia</taxon>
        <taxon>Sphingobacteriales</taxon>
        <taxon>Sphingobacteriaceae</taxon>
        <taxon>Pedobacter</taxon>
    </lineage>
</organism>
<comment type="caution">
    <text evidence="1">The sequence shown here is derived from an EMBL/GenBank/DDBJ whole genome shotgun (WGS) entry which is preliminary data.</text>
</comment>
<evidence type="ECO:0000313" key="1">
    <source>
        <dbReference type="EMBL" id="KIA94289.1"/>
    </source>
</evidence>
<accession>A0A0C1G2F9</accession>
<dbReference type="EMBL" id="JSYN01000010">
    <property type="protein sequence ID" value="KIA94289.1"/>
    <property type="molecule type" value="Genomic_DNA"/>
</dbReference>
<gene>
    <name evidence="1" type="ORF">OC25_10220</name>
</gene>
<evidence type="ECO:0008006" key="3">
    <source>
        <dbReference type="Google" id="ProtNLM"/>
    </source>
</evidence>
<dbReference type="RefSeq" id="WP_039475258.1">
    <property type="nucleotide sequence ID" value="NZ_JSYN01000010.1"/>
</dbReference>
<dbReference type="OrthoDB" id="798795at2"/>